<evidence type="ECO:0000256" key="1">
    <source>
        <dbReference type="SAM" id="MobiDB-lite"/>
    </source>
</evidence>
<dbReference type="OrthoDB" id="5870116at2759"/>
<evidence type="ECO:0000313" key="3">
    <source>
        <dbReference type="Proteomes" id="UP000271087"/>
    </source>
</evidence>
<dbReference type="EMBL" id="UYRW01013247">
    <property type="protein sequence ID" value="VDN00487.1"/>
    <property type="molecule type" value="Genomic_DNA"/>
</dbReference>
<reference evidence="4" key="1">
    <citation type="submission" date="2016-06" db="UniProtKB">
        <authorList>
            <consortium name="WormBaseParasite"/>
        </authorList>
    </citation>
    <scope>IDENTIFICATION</scope>
</reference>
<dbReference type="WBParaSite" id="nOo.2.0.1.t13054-RA">
    <property type="protein sequence ID" value="nOo.2.0.1.t13054-RA"/>
    <property type="gene ID" value="nOo.2.0.1.g13054"/>
</dbReference>
<reference evidence="2 3" key="2">
    <citation type="submission" date="2018-08" db="EMBL/GenBank/DDBJ databases">
        <authorList>
            <person name="Laetsch R D."/>
            <person name="Stevens L."/>
            <person name="Kumar S."/>
            <person name="Blaxter L. M."/>
        </authorList>
    </citation>
    <scope>NUCLEOTIDE SEQUENCE [LARGE SCALE GENOMIC DNA]</scope>
</reference>
<dbReference type="InterPro" id="IPR036397">
    <property type="entry name" value="RNaseH_sf"/>
</dbReference>
<protein>
    <submittedName>
        <fullName evidence="4">Bestrophin homolog</fullName>
    </submittedName>
</protein>
<dbReference type="Proteomes" id="UP000271087">
    <property type="component" value="Unassembled WGS sequence"/>
</dbReference>
<name>A0A182EXZ9_ONCOC</name>
<evidence type="ECO:0000313" key="4">
    <source>
        <dbReference type="WBParaSite" id="nOo.2.0.1.t13054-RA"/>
    </source>
</evidence>
<dbReference type="STRING" id="42157.A0A182EXZ9"/>
<dbReference type="Gene3D" id="3.30.420.10">
    <property type="entry name" value="Ribonuclease H-like superfamily/Ribonuclease H"/>
    <property type="match status" value="1"/>
</dbReference>
<organism evidence="4">
    <name type="scientific">Onchocerca ochengi</name>
    <name type="common">Filarial nematode worm</name>
    <dbReference type="NCBI Taxonomy" id="42157"/>
    <lineage>
        <taxon>Eukaryota</taxon>
        <taxon>Metazoa</taxon>
        <taxon>Ecdysozoa</taxon>
        <taxon>Nematoda</taxon>
        <taxon>Chromadorea</taxon>
        <taxon>Rhabditida</taxon>
        <taxon>Spirurina</taxon>
        <taxon>Spiruromorpha</taxon>
        <taxon>Filarioidea</taxon>
        <taxon>Onchocercidae</taxon>
        <taxon>Onchocerca</taxon>
    </lineage>
</organism>
<feature type="region of interest" description="Disordered" evidence="1">
    <location>
        <begin position="150"/>
        <end position="174"/>
    </location>
</feature>
<dbReference type="AlphaFoldDB" id="A0A182EXZ9"/>
<dbReference type="GO" id="GO:0003676">
    <property type="term" value="F:nucleic acid binding"/>
    <property type="evidence" value="ECO:0007669"/>
    <property type="project" value="InterPro"/>
</dbReference>
<gene>
    <name evidence="2" type="ORF">NOO_LOCUS13054</name>
</gene>
<evidence type="ECO:0000313" key="2">
    <source>
        <dbReference type="EMBL" id="VDN00487.1"/>
    </source>
</evidence>
<accession>A0A182EXZ9</accession>
<sequence length="187" mass="21120">MIWKSTISKAPWGGDVYERVIGVTKRALRRAIGRKLLKEKELIALIVEIEAILNSRPLTYVGFDDYRTIHPIDFLSPTASLDIPTNADTKDNDEYTSHSLSIKNELLKQGMDGKIRSGTIQLSNGKELNRSFSALYPLELDDAEPLQDRSISTVEKSDEEPIAQRTRNAKKRQTKNLLSWTANSSFL</sequence>
<keyword evidence="3" id="KW-1185">Reference proteome</keyword>
<proteinExistence type="predicted"/>